<dbReference type="InterPro" id="IPR016181">
    <property type="entry name" value="Acyl_CoA_acyltransferase"/>
</dbReference>
<dbReference type="RefSeq" id="WP_134455901.1">
    <property type="nucleotide sequence ID" value="NZ_JBHMFL010000037.1"/>
</dbReference>
<evidence type="ECO:0000313" key="2">
    <source>
        <dbReference type="EMBL" id="TFE44019.1"/>
    </source>
</evidence>
<dbReference type="EMBL" id="SNVI01000001">
    <property type="protein sequence ID" value="TFE44019.1"/>
    <property type="molecule type" value="Genomic_DNA"/>
</dbReference>
<dbReference type="GeneID" id="97307692"/>
<dbReference type="Gene3D" id="3.40.630.30">
    <property type="match status" value="1"/>
</dbReference>
<evidence type="ECO:0000313" key="3">
    <source>
        <dbReference type="Proteomes" id="UP000297385"/>
    </source>
</evidence>
<dbReference type="Proteomes" id="UP000297385">
    <property type="component" value="Unassembled WGS sequence"/>
</dbReference>
<feature type="domain" description="N-acetyltransferase" evidence="1">
    <location>
        <begin position="18"/>
        <end position="178"/>
    </location>
</feature>
<protein>
    <submittedName>
        <fullName evidence="2">N-acetyltransferase</fullName>
    </submittedName>
</protein>
<gene>
    <name evidence="2" type="ORF">E2553_02630</name>
</gene>
<dbReference type="PROSITE" id="PS51186">
    <property type="entry name" value="GNAT"/>
    <property type="match status" value="1"/>
</dbReference>
<dbReference type="PANTHER" id="PTHR43610">
    <property type="entry name" value="BLL6696 PROTEIN"/>
    <property type="match status" value="1"/>
</dbReference>
<sequence>MNDIDRRLMQPTLTGKTVELQPLQRQHAQGLLDAAADGQLWKMKLTVVPGASGIDSYIATALEGREAGTVMPFVIVRRDTGALVGSTRFWKIDRANRKLEIGHTWLSESVQRSAVNTEAKYLLLRHAFETMQCVRVQFTTDELNEKSRAAILRIGAKQEGVVRHERIMPDGRKRNSVRFSIIDEEWSEVKAMLEAKLAR</sequence>
<comment type="caution">
    <text evidence="2">The sequence shown here is derived from an EMBL/GenBank/DDBJ whole genome shotgun (WGS) entry which is preliminary data.</text>
</comment>
<proteinExistence type="predicted"/>
<dbReference type="SUPFAM" id="SSF55729">
    <property type="entry name" value="Acyl-CoA N-acyltransferases (Nat)"/>
    <property type="match status" value="1"/>
</dbReference>
<name>A0A4Y8N2S2_9BURK</name>
<dbReference type="PANTHER" id="PTHR43610:SF1">
    <property type="entry name" value="N-ACETYLTRANSFERASE DOMAIN-CONTAINING PROTEIN"/>
    <property type="match status" value="1"/>
</dbReference>
<dbReference type="Pfam" id="PF13302">
    <property type="entry name" value="Acetyltransf_3"/>
    <property type="match status" value="1"/>
</dbReference>
<organism evidence="2 3">
    <name type="scientific">Paraburkholderia dipogonis</name>
    <dbReference type="NCBI Taxonomy" id="1211383"/>
    <lineage>
        <taxon>Bacteria</taxon>
        <taxon>Pseudomonadati</taxon>
        <taxon>Pseudomonadota</taxon>
        <taxon>Betaproteobacteria</taxon>
        <taxon>Burkholderiales</taxon>
        <taxon>Burkholderiaceae</taxon>
        <taxon>Paraburkholderia</taxon>
    </lineage>
</organism>
<keyword evidence="2" id="KW-0808">Transferase</keyword>
<evidence type="ECO:0000259" key="1">
    <source>
        <dbReference type="PROSITE" id="PS51186"/>
    </source>
</evidence>
<dbReference type="InterPro" id="IPR000182">
    <property type="entry name" value="GNAT_dom"/>
</dbReference>
<accession>A0A4Y8N2S2</accession>
<dbReference type="AlphaFoldDB" id="A0A4Y8N2S2"/>
<reference evidence="2 3" key="1">
    <citation type="submission" date="2019-03" db="EMBL/GenBank/DDBJ databases">
        <title>Complete Genome Sequence of Paraburkholderia dipogonis ICMP 19430T, a Nitrogen-fixing Symbiont of the South African Invasive Legume Dipogon lignosus in New Zealand.</title>
        <authorList>
            <person name="De Meyer S.E."/>
        </authorList>
    </citation>
    <scope>NUCLEOTIDE SEQUENCE [LARGE SCALE GENOMIC DNA]</scope>
    <source>
        <strain evidence="2 3">ICMP 19430</strain>
    </source>
</reference>
<dbReference type="GO" id="GO:0016747">
    <property type="term" value="F:acyltransferase activity, transferring groups other than amino-acyl groups"/>
    <property type="evidence" value="ECO:0007669"/>
    <property type="project" value="InterPro"/>
</dbReference>